<organism evidence="2 3">
    <name type="scientific">Geobacter hydrogenophilus</name>
    <dbReference type="NCBI Taxonomy" id="40983"/>
    <lineage>
        <taxon>Bacteria</taxon>
        <taxon>Pseudomonadati</taxon>
        <taxon>Thermodesulfobacteriota</taxon>
        <taxon>Desulfuromonadia</taxon>
        <taxon>Geobacterales</taxon>
        <taxon>Geobacteraceae</taxon>
        <taxon>Geobacter</taxon>
    </lineage>
</organism>
<evidence type="ECO:0000259" key="1">
    <source>
        <dbReference type="PROSITE" id="PS51832"/>
    </source>
</evidence>
<evidence type="ECO:0000313" key="3">
    <source>
        <dbReference type="Proteomes" id="UP001144352"/>
    </source>
</evidence>
<protein>
    <submittedName>
        <fullName evidence="2">HD family phosphohydrolase</fullName>
    </submittedName>
</protein>
<dbReference type="Pfam" id="PF01966">
    <property type="entry name" value="HD"/>
    <property type="match status" value="1"/>
</dbReference>
<dbReference type="CDD" id="cd00077">
    <property type="entry name" value="HDc"/>
    <property type="match status" value="2"/>
</dbReference>
<proteinExistence type="predicted"/>
<dbReference type="InterPro" id="IPR037522">
    <property type="entry name" value="HD_GYP_dom"/>
</dbReference>
<dbReference type="EMBL" id="BSDS01000001">
    <property type="protein sequence ID" value="GLI36959.1"/>
    <property type="molecule type" value="Genomic_DNA"/>
</dbReference>
<dbReference type="SMART" id="SM00471">
    <property type="entry name" value="HDc"/>
    <property type="match status" value="2"/>
</dbReference>
<accession>A0A9W6LBG4</accession>
<dbReference type="InterPro" id="IPR003607">
    <property type="entry name" value="HD/PDEase_dom"/>
</dbReference>
<dbReference type="RefSeq" id="WP_214187301.1">
    <property type="nucleotide sequence ID" value="NZ_BSDS01000001.1"/>
</dbReference>
<dbReference type="Pfam" id="PF13487">
    <property type="entry name" value="HD_5"/>
    <property type="match status" value="1"/>
</dbReference>
<dbReference type="PANTHER" id="PTHR43155">
    <property type="entry name" value="CYCLIC DI-GMP PHOSPHODIESTERASE PA4108-RELATED"/>
    <property type="match status" value="1"/>
</dbReference>
<gene>
    <name evidence="2" type="ORF">GHYDROH2_04600</name>
</gene>
<dbReference type="Gene3D" id="1.10.3210.10">
    <property type="entry name" value="Hypothetical protein af1432"/>
    <property type="match status" value="2"/>
</dbReference>
<comment type="caution">
    <text evidence="2">The sequence shown here is derived from an EMBL/GenBank/DDBJ whole genome shotgun (WGS) entry which is preliminary data.</text>
</comment>
<reference evidence="2" key="1">
    <citation type="submission" date="2022-12" db="EMBL/GenBank/DDBJ databases">
        <title>Reference genome sequencing for broad-spectrum identification of bacterial and archaeal isolates by mass spectrometry.</title>
        <authorList>
            <person name="Sekiguchi Y."/>
            <person name="Tourlousse D.M."/>
        </authorList>
    </citation>
    <scope>NUCLEOTIDE SEQUENCE</scope>
    <source>
        <strain evidence="2">H2</strain>
    </source>
</reference>
<dbReference type="PROSITE" id="PS51832">
    <property type="entry name" value="HD_GYP"/>
    <property type="match status" value="2"/>
</dbReference>
<dbReference type="PANTHER" id="PTHR43155:SF1">
    <property type="entry name" value="3'3'-CGAMP-SPECIFIC PHOSPHODIESTERASE 1"/>
    <property type="match status" value="1"/>
</dbReference>
<dbReference type="SUPFAM" id="SSF109604">
    <property type="entry name" value="HD-domain/PDEase-like"/>
    <property type="match status" value="2"/>
</dbReference>
<dbReference type="Proteomes" id="UP001144352">
    <property type="component" value="Unassembled WGS sequence"/>
</dbReference>
<name>A0A9W6LBG4_9BACT</name>
<sequence length="434" mass="49155">MLYTTQKVLLSDMILCLSKVMEWISPAIVSHQMRVAFIARNIAAELGLSIEQQNQLALAGVLHDIGAFSLKDDSSLPDYETSPDLVTGHSELGYLLMRDFRPFRQVGELIRHHHTPWEHGRARGLQGDGEFHPAQIIYLAGKIDGLIDRNEEILGQIPAICRYIREGAGELFVPSYVDAFLAVAEREYFWFTLDAPTITQAVVKDLRFVNIELDYDNMINLSKVFSHLIDFRCRYTATHSSGVAGTAEALARLYSFSESGVHMMKVAGYLHDIGKLTIPQEILHKPDRLSPEEFNRVKKHPFWTYQVLSNIQGMEEISTWASFHHERIDSRGYPFHYNGGELPLGSRIIAVADVFTALTEDRPYRKGMTRKSVRAILQEMVDDRALDSGVVASLLRNIDQIDECRVTSQDESARLYAEFNRAASYQNAGYRNAV</sequence>
<feature type="domain" description="HD-GYP" evidence="1">
    <location>
        <begin position="6"/>
        <end position="196"/>
    </location>
</feature>
<keyword evidence="3" id="KW-1185">Reference proteome</keyword>
<dbReference type="AlphaFoldDB" id="A0A9W6LBG4"/>
<dbReference type="InterPro" id="IPR006674">
    <property type="entry name" value="HD_domain"/>
</dbReference>
<feature type="domain" description="HD-GYP" evidence="1">
    <location>
        <begin position="214"/>
        <end position="410"/>
    </location>
</feature>
<evidence type="ECO:0000313" key="2">
    <source>
        <dbReference type="EMBL" id="GLI36959.1"/>
    </source>
</evidence>